<evidence type="ECO:0000313" key="2">
    <source>
        <dbReference type="EMBL" id="CAI6352308.1"/>
    </source>
</evidence>
<organism evidence="2 3">
    <name type="scientific">Macrosiphum euphorbiae</name>
    <name type="common">potato aphid</name>
    <dbReference type="NCBI Taxonomy" id="13131"/>
    <lineage>
        <taxon>Eukaryota</taxon>
        <taxon>Metazoa</taxon>
        <taxon>Ecdysozoa</taxon>
        <taxon>Arthropoda</taxon>
        <taxon>Hexapoda</taxon>
        <taxon>Insecta</taxon>
        <taxon>Pterygota</taxon>
        <taxon>Neoptera</taxon>
        <taxon>Paraneoptera</taxon>
        <taxon>Hemiptera</taxon>
        <taxon>Sternorrhyncha</taxon>
        <taxon>Aphidomorpha</taxon>
        <taxon>Aphidoidea</taxon>
        <taxon>Aphididae</taxon>
        <taxon>Macrosiphini</taxon>
        <taxon>Macrosiphum</taxon>
    </lineage>
</organism>
<evidence type="ECO:0000313" key="3">
    <source>
        <dbReference type="Proteomes" id="UP001160148"/>
    </source>
</evidence>
<proteinExistence type="predicted"/>
<evidence type="ECO:0000256" key="1">
    <source>
        <dbReference type="SAM" id="MobiDB-lite"/>
    </source>
</evidence>
<dbReference type="AlphaFoldDB" id="A0AAV0W927"/>
<name>A0AAV0W927_9HEMI</name>
<gene>
    <name evidence="2" type="ORF">MEUPH1_LOCUS8567</name>
</gene>
<sequence length="134" mass="14452">MSYVNKTGKPSILSLIRKLISNKIPNKTNLALIIIPINAPNTQSTLPSHTNNISITTTSTTTSRTSTSISSSPSPSATFSTSDINNAETHINHTVQNTITNYSQATANDNSPSIEQALVFNSIELYLKETLFSP</sequence>
<accession>A0AAV0W927</accession>
<comment type="caution">
    <text evidence="2">The sequence shown here is derived from an EMBL/GenBank/DDBJ whole genome shotgun (WGS) entry which is preliminary data.</text>
</comment>
<dbReference type="EMBL" id="CARXXK010000001">
    <property type="protein sequence ID" value="CAI6352308.1"/>
    <property type="molecule type" value="Genomic_DNA"/>
</dbReference>
<reference evidence="2 3" key="1">
    <citation type="submission" date="2023-01" db="EMBL/GenBank/DDBJ databases">
        <authorList>
            <person name="Whitehead M."/>
        </authorList>
    </citation>
    <scope>NUCLEOTIDE SEQUENCE [LARGE SCALE GENOMIC DNA]</scope>
</reference>
<feature type="region of interest" description="Disordered" evidence="1">
    <location>
        <begin position="57"/>
        <end position="80"/>
    </location>
</feature>
<protein>
    <submittedName>
        <fullName evidence="2">Uncharacterized protein</fullName>
    </submittedName>
</protein>
<keyword evidence="3" id="KW-1185">Reference proteome</keyword>
<dbReference type="Proteomes" id="UP001160148">
    <property type="component" value="Unassembled WGS sequence"/>
</dbReference>